<feature type="region of interest" description="Disordered" evidence="1">
    <location>
        <begin position="1"/>
        <end position="29"/>
    </location>
</feature>
<dbReference type="Proteomes" id="UP000243686">
    <property type="component" value="Unassembled WGS sequence"/>
</dbReference>
<protein>
    <submittedName>
        <fullName evidence="2">Uncharacterized protein</fullName>
    </submittedName>
</protein>
<proteinExistence type="predicted"/>
<evidence type="ECO:0000313" key="3">
    <source>
        <dbReference type="Proteomes" id="UP000243686"/>
    </source>
</evidence>
<dbReference type="AlphaFoldDB" id="A0A1S8X7S1"/>
<sequence>MRQNCPLWREPRSSQPTSNPQMRFGGEFSGPYCSRSTSNRISPNNKNGVQLRASMCFKPAKSQTKVTYRQTNQTTRFSRASPSSAFSQKIGVKKQPIWPSTVHMNMLDTDDSTRIITLQIRRLRGISIQMKRFSHFTFLIEILGRCVSCSDQFSNLPGFQFALEDCEPCNGSARPTVNCVFYDFDGITPTVQAGYIYRCVGRYHAGHKIFQCFTIEQCDDDLMRLVETFQFHSDRELSKVIQAKNSSTESAVGKRAVLKVSYTGLTGSYAPKISSRNIASVAPFTPGAKCDYLQKHL</sequence>
<name>A0A1S8X7S1_OPIVI</name>
<accession>A0A1S8X7S1</accession>
<feature type="non-terminal residue" evidence="2">
    <location>
        <position position="297"/>
    </location>
</feature>
<evidence type="ECO:0000256" key="1">
    <source>
        <dbReference type="SAM" id="MobiDB-lite"/>
    </source>
</evidence>
<evidence type="ECO:0000313" key="2">
    <source>
        <dbReference type="EMBL" id="OON22764.1"/>
    </source>
</evidence>
<organism evidence="2 3">
    <name type="scientific">Opisthorchis viverrini</name>
    <name type="common">Southeast Asian liver fluke</name>
    <dbReference type="NCBI Taxonomy" id="6198"/>
    <lineage>
        <taxon>Eukaryota</taxon>
        <taxon>Metazoa</taxon>
        <taxon>Spiralia</taxon>
        <taxon>Lophotrochozoa</taxon>
        <taxon>Platyhelminthes</taxon>
        <taxon>Trematoda</taxon>
        <taxon>Digenea</taxon>
        <taxon>Opisthorchiida</taxon>
        <taxon>Opisthorchiata</taxon>
        <taxon>Opisthorchiidae</taxon>
        <taxon>Opisthorchis</taxon>
    </lineage>
</organism>
<reference evidence="2 3" key="1">
    <citation type="submission" date="2015-03" db="EMBL/GenBank/DDBJ databases">
        <title>Draft genome of the nematode, Opisthorchis viverrini.</title>
        <authorList>
            <person name="Mitreva M."/>
        </authorList>
    </citation>
    <scope>NUCLEOTIDE SEQUENCE [LARGE SCALE GENOMIC DNA]</scope>
    <source>
        <strain evidence="2">Khon Kaen</strain>
    </source>
</reference>
<gene>
    <name evidence="2" type="ORF">X801_01329</name>
</gene>
<dbReference type="EMBL" id="KV891690">
    <property type="protein sequence ID" value="OON22764.1"/>
    <property type="molecule type" value="Genomic_DNA"/>
</dbReference>
<keyword evidence="3" id="KW-1185">Reference proteome</keyword>